<name>A0A7R8WFE4_9CRUS</name>
<feature type="coiled-coil region" evidence="7">
    <location>
        <begin position="1558"/>
        <end position="1592"/>
    </location>
</feature>
<feature type="region of interest" description="Disordered" evidence="8">
    <location>
        <begin position="1771"/>
        <end position="1793"/>
    </location>
</feature>
<feature type="compositionally biased region" description="Basic and acidic residues" evidence="8">
    <location>
        <begin position="209"/>
        <end position="219"/>
    </location>
</feature>
<feature type="compositionally biased region" description="Low complexity" evidence="8">
    <location>
        <begin position="1855"/>
        <end position="1872"/>
    </location>
</feature>
<dbReference type="InterPro" id="IPR027417">
    <property type="entry name" value="P-loop_NTPase"/>
</dbReference>
<feature type="compositionally biased region" description="Acidic residues" evidence="8">
    <location>
        <begin position="1428"/>
        <end position="1441"/>
    </location>
</feature>
<dbReference type="PANTHER" id="PTHR15180:SF1">
    <property type="entry name" value="GENERAL TRANSCRIPTION FACTOR 3C POLYPEPTIDE 1"/>
    <property type="match status" value="1"/>
</dbReference>
<dbReference type="GO" id="GO:0003682">
    <property type="term" value="F:chromatin binding"/>
    <property type="evidence" value="ECO:0007669"/>
    <property type="project" value="UniProtKB-ARBA"/>
</dbReference>
<dbReference type="Pfam" id="PF07787">
    <property type="entry name" value="TMEM43"/>
    <property type="match status" value="1"/>
</dbReference>
<dbReference type="FunFam" id="3.30.160.60:FF:000145">
    <property type="entry name" value="Zinc finger protein 574"/>
    <property type="match status" value="1"/>
</dbReference>
<evidence type="ECO:0000256" key="4">
    <source>
        <dbReference type="ARBA" id="ARBA00022771"/>
    </source>
</evidence>
<dbReference type="GO" id="GO:0008270">
    <property type="term" value="F:zinc ion binding"/>
    <property type="evidence" value="ECO:0007669"/>
    <property type="project" value="UniProtKB-KW"/>
</dbReference>
<dbReference type="InterPro" id="IPR035625">
    <property type="entry name" value="Tfc3-like_eWH"/>
</dbReference>
<dbReference type="FunFam" id="3.30.160.60:FF:000690">
    <property type="entry name" value="Zinc finger protein 354C"/>
    <property type="match status" value="1"/>
</dbReference>
<dbReference type="Pfam" id="PF02492">
    <property type="entry name" value="cobW"/>
    <property type="match status" value="1"/>
</dbReference>
<feature type="region of interest" description="Disordered" evidence="8">
    <location>
        <begin position="1"/>
        <end position="90"/>
    </location>
</feature>
<dbReference type="GO" id="GO:0006384">
    <property type="term" value="P:transcription initiation at RNA polymerase III promoter"/>
    <property type="evidence" value="ECO:0007669"/>
    <property type="project" value="InterPro"/>
</dbReference>
<comment type="subcellular location">
    <subcellularLocation>
        <location evidence="1">Nucleus</location>
    </subcellularLocation>
</comment>
<evidence type="ECO:0000256" key="7">
    <source>
        <dbReference type="SAM" id="Coils"/>
    </source>
</evidence>
<feature type="compositionally biased region" description="Low complexity" evidence="8">
    <location>
        <begin position="1772"/>
        <end position="1789"/>
    </location>
</feature>
<dbReference type="Pfam" id="PF00096">
    <property type="entry name" value="zf-C2H2"/>
    <property type="match status" value="5"/>
</dbReference>
<evidence type="ECO:0000256" key="6">
    <source>
        <dbReference type="ARBA" id="ARBA00023242"/>
    </source>
</evidence>
<dbReference type="Gene3D" id="3.40.50.300">
    <property type="entry name" value="P-loop containing nucleotide triphosphate hydrolases"/>
    <property type="match status" value="1"/>
</dbReference>
<dbReference type="OrthoDB" id="258627at2759"/>
<feature type="region of interest" description="Disordered" evidence="8">
    <location>
        <begin position="1426"/>
        <end position="1480"/>
    </location>
</feature>
<accession>A0A7R8WFE4</accession>
<dbReference type="InterPro" id="IPR036236">
    <property type="entry name" value="Znf_C2H2_sf"/>
</dbReference>
<dbReference type="GO" id="GO:0005634">
    <property type="term" value="C:nucleus"/>
    <property type="evidence" value="ECO:0007669"/>
    <property type="project" value="UniProtKB-SubCell"/>
</dbReference>
<keyword evidence="6" id="KW-0539">Nucleus</keyword>
<feature type="region of interest" description="Disordered" evidence="8">
    <location>
        <begin position="141"/>
        <end position="161"/>
    </location>
</feature>
<dbReference type="FunFam" id="3.30.160.60:FF:000702">
    <property type="entry name" value="Transcription factor E4F1 isoform 1"/>
    <property type="match status" value="1"/>
</dbReference>
<dbReference type="Pfam" id="PF24101">
    <property type="entry name" value="WHD_GTF3C1"/>
    <property type="match status" value="1"/>
</dbReference>
<keyword evidence="2" id="KW-0479">Metal-binding</keyword>
<feature type="region of interest" description="Disordered" evidence="8">
    <location>
        <begin position="854"/>
        <end position="892"/>
    </location>
</feature>
<feature type="compositionally biased region" description="Basic and acidic residues" evidence="8">
    <location>
        <begin position="71"/>
        <end position="81"/>
    </location>
</feature>
<keyword evidence="7" id="KW-0175">Coiled coil</keyword>
<feature type="region of interest" description="Disordered" evidence="8">
    <location>
        <begin position="2157"/>
        <end position="2185"/>
    </location>
</feature>
<dbReference type="PROSITE" id="PS50157">
    <property type="entry name" value="ZINC_FINGER_C2H2_2"/>
    <property type="match status" value="11"/>
</dbReference>
<reference evidence="9" key="1">
    <citation type="submission" date="2020-11" db="EMBL/GenBank/DDBJ databases">
        <authorList>
            <person name="Tran Van P."/>
        </authorList>
    </citation>
    <scope>NUCLEOTIDE SEQUENCE</scope>
</reference>
<feature type="region of interest" description="Disordered" evidence="8">
    <location>
        <begin position="174"/>
        <end position="241"/>
    </location>
</feature>
<feature type="compositionally biased region" description="Acidic residues" evidence="8">
    <location>
        <begin position="1463"/>
        <end position="1475"/>
    </location>
</feature>
<evidence type="ECO:0000256" key="5">
    <source>
        <dbReference type="ARBA" id="ARBA00022833"/>
    </source>
</evidence>
<evidence type="ECO:0000313" key="9">
    <source>
        <dbReference type="EMBL" id="CAD7229970.1"/>
    </source>
</evidence>
<dbReference type="Gene3D" id="3.30.160.60">
    <property type="entry name" value="Classic Zinc Finger"/>
    <property type="match status" value="9"/>
</dbReference>
<dbReference type="GO" id="GO:0003677">
    <property type="term" value="F:DNA binding"/>
    <property type="evidence" value="ECO:0007669"/>
    <property type="project" value="InterPro"/>
</dbReference>
<dbReference type="SUPFAM" id="SSF52540">
    <property type="entry name" value="P-loop containing nucleoside triphosphate hydrolases"/>
    <property type="match status" value="1"/>
</dbReference>
<dbReference type="EMBL" id="OB662383">
    <property type="protein sequence ID" value="CAD7229970.1"/>
    <property type="molecule type" value="Genomic_DNA"/>
</dbReference>
<sequence>MTSPILVKEEIQSTGEEVEEIKPEPGNEITLSSKLAVKIETNSEGSSSGSGSGSESSSTASDSESAEESEEPKKKVEKGEGGLKPGANLSCRECSKTFKTIKGLRGHTRSHTGNLQFPCEECHKSLSRMSLVVVKEEALLPVSGSDEESSSGATKELAEPVSLIVEPEIKVDLDAEAESSSSGSDSDSDSSSGSSSSSSSDSDEEEEDSTKNGEKKSSKESQLSEPTKPNAKEKKNAGGLKPGVRIPCRECSTTFKKVVDLRRHIRLKHTENHPYSCEHCPKKFVTPKDCRRHMMAHTRPYMCTWCSKRFSDPRELKFHENKHENPGDKPFACDLCPRRFWRPCTLRIHKKRHSEDPKELCTLCGKVFHTKHMLKAHMASHARPYTCHVCSKPFTLKIGLDTHMTIHTGERAYPCTLCNKGFVAPSKLKRHMDQVHATEKKPAKERKERRPKVLDPKPACHICGKTFVKKYSLKLHLDSHAGIRPHSCPYCSKAFTQKCNLDAHIRLHTGDKLYSCEVCSKGFRSLSQLKRHQKAIHGIILCVLASYEEPSGQWCRSLCDVCLPISTFNQGRRIQHSCELDTVLSSIYVLGEHGTPSVQSGKHLPEEGLVFISGPLEIESSLEDDDFDIQIRAVKLKRRVQMYQWIERPYEELDPLETLPGLTLDDVMYDQDWRDKIINSSLFTMSHPHMNPRFIPMTSYIIVAPVVKMARLELSASLKQRFKPFTPFTGDSSPPNQSIHLHADLYYICRKDLFHPEVGDLRIQFSFAGLDGEWFSLIAYKNGSTLQPYVLLAPEPSFSNASRDFFILKKFLTSGFDFQQGRWNAEEMIFQEFQTSSLNHWRVRLGEIEPDEQLDEGGYAEPCDARQQIVRQPTNPDDKRFKDDSDEKSRKEEVLVHRQAQFQREKNTTAVPVTIVTGCLGAGKTTLLQHILQEDHGKRIAVILNEFGEGSALENESFSLQREDGKKYEEWVELRNGCICCTVKDEGVVAIESLLERREGAGDSSSSAPRYRFDYVLLETTGLADPAPLISMFWLDQALAAKVKLDAVVTVVDAAHIQAQMEEEGSIAERQVALADMIVLNKKDLVSTSELNGLLGFLYDVNATADIITTQKSRVDVNQFLDIRAYDPESANQILEKVKHVKALPSVELDSRIHSVTFEVTGRVDSLENMERCLEDLIWCQDEGVEKKEDRSPLIIYNRFQNLDEGGSGLVREPTIQVDPYLLCTITTADGVRGSCSTFYTRKQVFPADLKDKDLAAIEEMYSTRLVLVASQGARNVALCGEDPFPVELSDPQYVMLERIGRSRYLGEDFAMRGKQGKSQAGLLLHLKRFFVEFVPKKQFLIEEVLKLLRMAKANRLPVDVIFPTLNVDFSSMRKIIKQPEFKRVIAIRSIPYGELFPESSYDERMSKSRTKERLIKVYQLRSAMENSGDDVDSGNEEDNAGDGGGEKRKDSKSAGYSKGEERFDDEDDDDEDGNTETGGFLDLSRRLLNRPLVQQAFDFLLSCGPEGFSHIQLKERFGLSKLDARTLLRKIEKSDSSFTINVDRGKQRSQRVIAKVFEHASEQVQAIVEERKKLMDQVKSSAAAIERMEEQKGALATGEGGLLPQENINTGDVSSAVNEDSNRGGVAGVSLLPAVLPPGTPRAQSIPTASPVLTTKSLRRTNMILKIISETKVLPLFILDKRLRDEEKAMGSKETMAKRSLVTLIRRLEADGHVKLLKTVFQQGRRERNLTLVMHSSVSQDEVSMGIESDSTALRIFGNQFRVVSGNQDNEAAAMSSETGESSETTVTADEESFARPMTSACPKFLKLKMLHEILFYITRDFTDEVSMGIESDSTALRIFGNQFRVVSGNQDNEAAAMSSETGESSETTVTADEESFARPMTSACPKFLKLKMLHEILFYITRDFTGLEKGWVLLCDLLFRLPLCTAVSSVAVPSNIPGLKEYLDHPVKRYIPLIFLPQHINRGIMGGRHYVMKLKETLSGLCYMGLTQFGLKILKEAETQYIYVNRRASVRDTRLLEEGYLSVDDPEKYPVVSFTFENSQDVTSYWDLLSSVCTRTNLGHFPADGDVQSLPIQSRKKPELIPTLEQVIIEEAERRDDGVTPGDKRGAGGLDTSLYAHLLRSWAPYRAKTKSEKEAGVAEGVISGGKRLRVPVRLVKEDSTRLRRRRKRSPEPAASEPKKKKAKIQIDRVAVAVAGGGQEVVGRKSRRRRIPKPALEKKLKGPKLVAYDDIDKACLRRLKTKRSHWTQEEDDILMILFLGLQLLHLNAAPIVPRALMECAVMRDVLHKWEPKSNDKTSRAVQRRILYIVKKNPSIKEGLQIHMERFRQDPYIRERYLRGEIAKDVKTFRSGIQERLPCLFEDIRSRIWRAPEATSIISELPDSVEALQKAYVVSGIDEEKDNTSGQDHFLDPSLIHIRVVTDVLLSSLCSQPEKVSWSVQLYQIYRRYPDSTLRHCIERLKNLNLITLKKLYLERNRAKRDMHVPLATTPYKLSRKFAFKFHHHVFFCMYGLTFQISRYVTNSACDPRWNMDVASLNSAAVTLLMSSLLPYRRVAMATDIPESILNLDVARFREEKFFSSQSMKAAQSVLQRLQRIVSDNPMSSETATLPTDGDKSVPISRKALFCLREQDPLPLGQKKAMDYQYFIQISHCKIDLKILDDDGFDIFQPEGDSLVPFAVDPAIKAHVLSKYKRYPPPQELVTIDVALKGVSEQIIEAAKEVMEFLTSSKKFGVVEDTLVAEFVERRGSLEFHELDRILRLLVEAGLVLVVGFNKPVFVALEHGDVWLIPCAKC</sequence>
<keyword evidence="5" id="KW-0862">Zinc</keyword>
<proteinExistence type="predicted"/>
<evidence type="ECO:0000256" key="1">
    <source>
        <dbReference type="ARBA" id="ARBA00004123"/>
    </source>
</evidence>
<protein>
    <submittedName>
        <fullName evidence="9">Uncharacterized protein</fullName>
    </submittedName>
</protein>
<dbReference type="InterPro" id="IPR013087">
    <property type="entry name" value="Znf_C2H2_type"/>
</dbReference>
<keyword evidence="3" id="KW-0677">Repeat</keyword>
<evidence type="ECO:0000256" key="3">
    <source>
        <dbReference type="ARBA" id="ARBA00022737"/>
    </source>
</evidence>
<feature type="compositionally biased region" description="Low complexity" evidence="8">
    <location>
        <begin position="178"/>
        <end position="200"/>
    </location>
</feature>
<dbReference type="GO" id="GO:0000127">
    <property type="term" value="C:transcription factor TFIIIC complex"/>
    <property type="evidence" value="ECO:0007669"/>
    <property type="project" value="InterPro"/>
</dbReference>
<dbReference type="InterPro" id="IPR044210">
    <property type="entry name" value="Tfc3-like"/>
</dbReference>
<dbReference type="InterPro" id="IPR056467">
    <property type="entry name" value="eWH_GTF3C1"/>
</dbReference>
<evidence type="ECO:0000256" key="2">
    <source>
        <dbReference type="ARBA" id="ARBA00022723"/>
    </source>
</evidence>
<evidence type="ECO:0000256" key="8">
    <source>
        <dbReference type="SAM" id="MobiDB-lite"/>
    </source>
</evidence>
<feature type="compositionally biased region" description="Low complexity" evidence="8">
    <location>
        <begin position="43"/>
        <end position="63"/>
    </location>
</feature>
<dbReference type="InterPro" id="IPR003495">
    <property type="entry name" value="CobW/HypB/UreG_nucleotide-bd"/>
</dbReference>
<dbReference type="FunFam" id="3.30.160.60:FF:000100">
    <property type="entry name" value="Zinc finger 45-like"/>
    <property type="match status" value="1"/>
</dbReference>
<dbReference type="CDD" id="cd03112">
    <property type="entry name" value="CobW-like"/>
    <property type="match status" value="1"/>
</dbReference>
<dbReference type="SMART" id="SM00355">
    <property type="entry name" value="ZnF_C2H2"/>
    <property type="match status" value="11"/>
</dbReference>
<keyword evidence="4" id="KW-0863">Zinc-finger</keyword>
<feature type="region of interest" description="Disordered" evidence="8">
    <location>
        <begin position="431"/>
        <end position="451"/>
    </location>
</feature>
<dbReference type="InterPro" id="IPR012430">
    <property type="entry name" value="TMEM43_fam"/>
</dbReference>
<dbReference type="SUPFAM" id="SSF57667">
    <property type="entry name" value="beta-beta-alpha zinc fingers"/>
    <property type="match status" value="6"/>
</dbReference>
<gene>
    <name evidence="9" type="ORF">CTOB1V02_LOCUS7835</name>
</gene>
<dbReference type="PROSITE" id="PS00028">
    <property type="entry name" value="ZINC_FINGER_C2H2_1"/>
    <property type="match status" value="10"/>
</dbReference>
<dbReference type="PANTHER" id="PTHR15180">
    <property type="entry name" value="GENERAL TRANSCRIPTION FACTOR 3C POLYPEPTIDE 1"/>
    <property type="match status" value="1"/>
</dbReference>
<dbReference type="GO" id="GO:0042791">
    <property type="term" value="P:5S class rRNA transcription by RNA polymerase III"/>
    <property type="evidence" value="ECO:0007669"/>
    <property type="project" value="TreeGrafter"/>
</dbReference>
<organism evidence="9">
    <name type="scientific">Cyprideis torosa</name>
    <dbReference type="NCBI Taxonomy" id="163714"/>
    <lineage>
        <taxon>Eukaryota</taxon>
        <taxon>Metazoa</taxon>
        <taxon>Ecdysozoa</taxon>
        <taxon>Arthropoda</taxon>
        <taxon>Crustacea</taxon>
        <taxon>Oligostraca</taxon>
        <taxon>Ostracoda</taxon>
        <taxon>Podocopa</taxon>
        <taxon>Podocopida</taxon>
        <taxon>Cytherocopina</taxon>
        <taxon>Cytheroidea</taxon>
        <taxon>Cytherideidae</taxon>
        <taxon>Cyprideis</taxon>
    </lineage>
</organism>
<feature type="region of interest" description="Disordered" evidence="8">
    <location>
        <begin position="1854"/>
        <end position="1876"/>
    </location>
</feature>
<dbReference type="Pfam" id="PF13912">
    <property type="entry name" value="zf-C2H2_6"/>
    <property type="match status" value="1"/>
</dbReference>
<dbReference type="CDD" id="cd16169">
    <property type="entry name" value="Tau138_eWH"/>
    <property type="match status" value="1"/>
</dbReference>
<feature type="compositionally biased region" description="Basic and acidic residues" evidence="8">
    <location>
        <begin position="876"/>
        <end position="892"/>
    </location>
</feature>